<gene>
    <name evidence="1" type="ORF">L207DRAFT_577617</name>
</gene>
<keyword evidence="2" id="KW-1185">Reference proteome</keyword>
<sequence length="381" mass="43045">MVAHSQRLRDGKRKAEDVSPPFSIITFSLGDGEETMASQKRTRYDQERRLQVRRVRKRGACLRCRLMKISCSDDDLCTTCLRAARLSHKHEKQVLGFIGCVRTSLLDVSVFPHATHRAFLPGDFLRMVASSWVSFGRNGVSSGGSKEQNDMPSDVPSFFYTLVYHLNVSKSISVEVLEKPHRALGDSSHPLENRVPEIVSCYDSLMLIPRKGCDDQQQTVQYPGAYSTAFLGQKCLCVLEQKLKPTTLSSYTSRQLRVSYLLIFGVILLVATAEPAVELPTFPEKDQSRSGNPSTLFEVLQLHLCNMLVHYLTFLGSKLGPLDPDISAKPLKVRDLDESIIQWEKILLSWILNWQTRGFDREWLKEWASVQTNLGAHQSAE</sequence>
<proteinExistence type="predicted"/>
<name>A0A2J6S7N1_HYAVF</name>
<protein>
    <submittedName>
        <fullName evidence="1">Uncharacterized protein</fullName>
    </submittedName>
</protein>
<dbReference type="EMBL" id="KZ613939">
    <property type="protein sequence ID" value="PMD46772.1"/>
    <property type="molecule type" value="Genomic_DNA"/>
</dbReference>
<dbReference type="AlphaFoldDB" id="A0A2J6S7N1"/>
<reference evidence="1 2" key="1">
    <citation type="submission" date="2016-04" db="EMBL/GenBank/DDBJ databases">
        <title>A degradative enzymes factory behind the ericoid mycorrhizal symbiosis.</title>
        <authorList>
            <consortium name="DOE Joint Genome Institute"/>
            <person name="Martino E."/>
            <person name="Morin E."/>
            <person name="Grelet G."/>
            <person name="Kuo A."/>
            <person name="Kohler A."/>
            <person name="Daghino S."/>
            <person name="Barry K."/>
            <person name="Choi C."/>
            <person name="Cichocki N."/>
            <person name="Clum A."/>
            <person name="Copeland A."/>
            <person name="Hainaut M."/>
            <person name="Haridas S."/>
            <person name="Labutti K."/>
            <person name="Lindquist E."/>
            <person name="Lipzen A."/>
            <person name="Khouja H.-R."/>
            <person name="Murat C."/>
            <person name="Ohm R."/>
            <person name="Olson A."/>
            <person name="Spatafora J."/>
            <person name="Veneault-Fourrey C."/>
            <person name="Henrissat B."/>
            <person name="Grigoriev I."/>
            <person name="Martin F."/>
            <person name="Perotto S."/>
        </authorList>
    </citation>
    <scope>NUCLEOTIDE SEQUENCE [LARGE SCALE GENOMIC DNA]</scope>
    <source>
        <strain evidence="1 2">F</strain>
    </source>
</reference>
<dbReference type="InterPro" id="IPR052973">
    <property type="entry name" value="Fungal_sec-metab_reg_TF"/>
</dbReference>
<dbReference type="Proteomes" id="UP000235786">
    <property type="component" value="Unassembled WGS sequence"/>
</dbReference>
<evidence type="ECO:0000313" key="1">
    <source>
        <dbReference type="EMBL" id="PMD46772.1"/>
    </source>
</evidence>
<dbReference type="OrthoDB" id="3546773at2759"/>
<organism evidence="1 2">
    <name type="scientific">Hyaloscypha variabilis (strain UAMH 11265 / GT02V1 / F)</name>
    <name type="common">Meliniomyces variabilis</name>
    <dbReference type="NCBI Taxonomy" id="1149755"/>
    <lineage>
        <taxon>Eukaryota</taxon>
        <taxon>Fungi</taxon>
        <taxon>Dikarya</taxon>
        <taxon>Ascomycota</taxon>
        <taxon>Pezizomycotina</taxon>
        <taxon>Leotiomycetes</taxon>
        <taxon>Helotiales</taxon>
        <taxon>Hyaloscyphaceae</taxon>
        <taxon>Hyaloscypha</taxon>
        <taxon>Hyaloscypha variabilis</taxon>
    </lineage>
</organism>
<accession>A0A2J6S7N1</accession>
<dbReference type="PANTHER" id="PTHR35392">
    <property type="entry name" value="ZN(II)2CYS6 TRANSCRIPTION FACTOR (EUROFUNG)-RELATED-RELATED"/>
    <property type="match status" value="1"/>
</dbReference>
<evidence type="ECO:0000313" key="2">
    <source>
        <dbReference type="Proteomes" id="UP000235786"/>
    </source>
</evidence>